<accession>A0A939C4G8</accession>
<dbReference type="EMBL" id="JAFGDB010000030">
    <property type="protein sequence ID" value="MBN2067186.1"/>
    <property type="molecule type" value="Genomic_DNA"/>
</dbReference>
<feature type="transmembrane region" description="Helical" evidence="1">
    <location>
        <begin position="47"/>
        <end position="67"/>
    </location>
</feature>
<organism evidence="2 3">
    <name type="scientific">Candidatus Iainarchaeum sp</name>
    <dbReference type="NCBI Taxonomy" id="3101447"/>
    <lineage>
        <taxon>Archaea</taxon>
        <taxon>Candidatus Iainarchaeota</taxon>
        <taxon>Candidatus Iainarchaeia</taxon>
        <taxon>Candidatus Iainarchaeales</taxon>
        <taxon>Candidatus Iainarchaeaceae</taxon>
        <taxon>Candidatus Iainarchaeum</taxon>
    </lineage>
</organism>
<proteinExistence type="predicted"/>
<dbReference type="Proteomes" id="UP000809243">
    <property type="component" value="Unassembled WGS sequence"/>
</dbReference>
<comment type="caution">
    <text evidence="2">The sequence shown here is derived from an EMBL/GenBank/DDBJ whole genome shotgun (WGS) entry which is preliminary data.</text>
</comment>
<keyword evidence="1" id="KW-0472">Membrane</keyword>
<feature type="transmembrane region" description="Helical" evidence="1">
    <location>
        <begin position="73"/>
        <end position="91"/>
    </location>
</feature>
<sequence length="129" mass="14372">MIEAMLPALFVLFSITEFFGDMVFVLKIFVLLTIISFIVMHLGKGPLAIILIVGISWFVLFGAFWFFGSVYVLMMLLLFGVSGILIDFFFVGGMGGPQEQTPISHGIDLKQKRGAMMAQARGGPRRMMR</sequence>
<evidence type="ECO:0000313" key="2">
    <source>
        <dbReference type="EMBL" id="MBN2067186.1"/>
    </source>
</evidence>
<name>A0A939C4G8_9ARCH</name>
<protein>
    <submittedName>
        <fullName evidence="2">Uncharacterized protein</fullName>
    </submittedName>
</protein>
<keyword evidence="1" id="KW-1133">Transmembrane helix</keyword>
<evidence type="ECO:0000256" key="1">
    <source>
        <dbReference type="SAM" id="Phobius"/>
    </source>
</evidence>
<reference evidence="2" key="1">
    <citation type="submission" date="2021-01" db="EMBL/GenBank/DDBJ databases">
        <title>Active Sulfur Cycling in an Early Earth Analoge.</title>
        <authorList>
            <person name="Hahn C.R."/>
            <person name="Youssef N.H."/>
            <person name="Elshahed M."/>
        </authorList>
    </citation>
    <scope>NUCLEOTIDE SEQUENCE</scope>
    <source>
        <strain evidence="2">Zod_Metabat.1151</strain>
    </source>
</reference>
<dbReference type="AlphaFoldDB" id="A0A939C4G8"/>
<keyword evidence="1" id="KW-0812">Transmembrane</keyword>
<gene>
    <name evidence="2" type="ORF">JW744_01835</name>
</gene>
<evidence type="ECO:0000313" key="3">
    <source>
        <dbReference type="Proteomes" id="UP000809243"/>
    </source>
</evidence>